<sequence>MSYQKKQPKEKSSLSYPMMLSNNLNHTLKLIHPQLECQLILAKKVQLIDALKELQVHEGNVDFLIPEYRSISEDTDHLLEECQFLTLELCCMFFALCTG</sequence>
<accession>A0ABR1A9Y0</accession>
<dbReference type="InterPro" id="IPR056335">
    <property type="entry name" value="BBS7_hairpin"/>
</dbReference>
<evidence type="ECO:0000313" key="2">
    <source>
        <dbReference type="EMBL" id="KAK6493896.1"/>
    </source>
</evidence>
<dbReference type="EMBL" id="JAHFZB010000001">
    <property type="protein sequence ID" value="KAK6493896.1"/>
    <property type="molecule type" value="Genomic_DNA"/>
</dbReference>
<evidence type="ECO:0000313" key="3">
    <source>
        <dbReference type="Proteomes" id="UP001369086"/>
    </source>
</evidence>
<organism evidence="2 3">
    <name type="scientific">Huso huso</name>
    <name type="common">Beluga</name>
    <name type="synonym">Acipenser huso</name>
    <dbReference type="NCBI Taxonomy" id="61971"/>
    <lineage>
        <taxon>Eukaryota</taxon>
        <taxon>Metazoa</taxon>
        <taxon>Chordata</taxon>
        <taxon>Craniata</taxon>
        <taxon>Vertebrata</taxon>
        <taxon>Euteleostomi</taxon>
        <taxon>Actinopterygii</taxon>
        <taxon>Chondrostei</taxon>
        <taxon>Acipenseriformes</taxon>
        <taxon>Acipenseridae</taxon>
        <taxon>Huso</taxon>
    </lineage>
</organism>
<feature type="domain" description="BBS7 helical hairpin" evidence="1">
    <location>
        <begin position="24"/>
        <end position="83"/>
    </location>
</feature>
<dbReference type="PANTHER" id="PTHR16074">
    <property type="entry name" value="BARDET-BIEDL SYNDROME 7 PROTEIN"/>
    <property type="match status" value="1"/>
</dbReference>
<comment type="caution">
    <text evidence="2">The sequence shown here is derived from an EMBL/GenBank/DDBJ whole genome shotgun (WGS) entry which is preliminary data.</text>
</comment>
<protein>
    <submittedName>
        <fullName evidence="2">Bardet-Biedl syndrome 7 protein-like protein</fullName>
    </submittedName>
</protein>
<name>A0ABR1A9Y0_HUSHU</name>
<reference evidence="2 3" key="1">
    <citation type="submission" date="2021-05" db="EMBL/GenBank/DDBJ databases">
        <authorList>
            <person name="Zahm M."/>
            <person name="Klopp C."/>
            <person name="Cabau C."/>
            <person name="Kuhl H."/>
            <person name="Suciu R."/>
            <person name="Ciorpac M."/>
            <person name="Holostenco D."/>
            <person name="Gessner J."/>
            <person name="Wuertz S."/>
            <person name="Hohne C."/>
            <person name="Stock M."/>
            <person name="Gislard M."/>
            <person name="Lluch J."/>
            <person name="Milhes M."/>
            <person name="Lampietro C."/>
            <person name="Lopez Roques C."/>
            <person name="Donnadieu C."/>
            <person name="Du K."/>
            <person name="Schartl M."/>
            <person name="Guiguen Y."/>
        </authorList>
    </citation>
    <scope>NUCLEOTIDE SEQUENCE [LARGE SCALE GENOMIC DNA]</scope>
    <source>
        <strain evidence="2">Hh-F2</strain>
        <tissue evidence="2">Blood</tissue>
    </source>
</reference>
<keyword evidence="3" id="KW-1185">Reference proteome</keyword>
<evidence type="ECO:0000259" key="1">
    <source>
        <dbReference type="Pfam" id="PF23349"/>
    </source>
</evidence>
<proteinExistence type="predicted"/>
<dbReference type="PANTHER" id="PTHR16074:SF4">
    <property type="entry name" value="BARDET-BIEDL SYNDROME 7 PROTEIN"/>
    <property type="match status" value="1"/>
</dbReference>
<dbReference type="Proteomes" id="UP001369086">
    <property type="component" value="Unassembled WGS sequence"/>
</dbReference>
<gene>
    <name evidence="2" type="ORF">HHUSO_G307</name>
</gene>
<dbReference type="Pfam" id="PF23349">
    <property type="entry name" value="BBS7_hp"/>
    <property type="match status" value="1"/>
</dbReference>